<evidence type="ECO:0000313" key="3">
    <source>
        <dbReference type="EMBL" id="MFC0408355.1"/>
    </source>
</evidence>
<dbReference type="Pfam" id="PF04909">
    <property type="entry name" value="Amidohydro_2"/>
    <property type="match status" value="1"/>
</dbReference>
<name>A0ABV6JSN4_9PROT</name>
<gene>
    <name evidence="3" type="ORF">ACFFGY_08865</name>
</gene>
<dbReference type="PANTHER" id="PTHR43569">
    <property type="entry name" value="AMIDOHYDROLASE"/>
    <property type="match status" value="1"/>
</dbReference>
<organism evidence="3 4">
    <name type="scientific">Roseomonas elaeocarpi</name>
    <dbReference type="NCBI Taxonomy" id="907779"/>
    <lineage>
        <taxon>Bacteria</taxon>
        <taxon>Pseudomonadati</taxon>
        <taxon>Pseudomonadota</taxon>
        <taxon>Alphaproteobacteria</taxon>
        <taxon>Acetobacterales</taxon>
        <taxon>Roseomonadaceae</taxon>
        <taxon>Roseomonas</taxon>
    </lineage>
</organism>
<comment type="similarity">
    <text evidence="1">Belongs to the metallo-dependent hydrolases superfamily.</text>
</comment>
<reference evidence="3 4" key="1">
    <citation type="submission" date="2024-09" db="EMBL/GenBank/DDBJ databases">
        <authorList>
            <person name="Sun Q."/>
            <person name="Mori K."/>
        </authorList>
    </citation>
    <scope>NUCLEOTIDE SEQUENCE [LARGE SCALE GENOMIC DNA]</scope>
    <source>
        <strain evidence="3 4">TBRC 5777</strain>
    </source>
</reference>
<evidence type="ECO:0000313" key="4">
    <source>
        <dbReference type="Proteomes" id="UP001589865"/>
    </source>
</evidence>
<dbReference type="PANTHER" id="PTHR43569:SF2">
    <property type="entry name" value="AMIDOHYDROLASE-RELATED DOMAIN-CONTAINING PROTEIN"/>
    <property type="match status" value="1"/>
</dbReference>
<feature type="domain" description="Amidohydrolase-related" evidence="2">
    <location>
        <begin position="5"/>
        <end position="274"/>
    </location>
</feature>
<dbReference type="InterPro" id="IPR032466">
    <property type="entry name" value="Metal_Hydrolase"/>
</dbReference>
<dbReference type="InterPro" id="IPR006680">
    <property type="entry name" value="Amidohydro-rel"/>
</dbReference>
<sequence>MTPRIDAHQHFWRIGRGDYGWLTADKPALFRDFGPEDLRPLLDRNGIGGTILVQAAPTEAETAFLLGIAAEEPRVLGVVGWTEFTDPRAADRIAALAGDTLLVGLRPMVQDIAEDDWLLRPELDAAFRAVTELGLVFDALVLPRHLRRLEQVVAAHPALSVVIDHGAKPEIRDRAWQPWADDIARLARYPNTRCKISGLVTEAAADWRPDDLRRYVEHLREHFGADRLLWGSDWPVVTNAASYDRWCEVTLQLTEDWGEAERAALLGGTASRTYLTRRGRAPEGGRPRC</sequence>
<accession>A0ABV6JSN4</accession>
<proteinExistence type="inferred from homology"/>
<evidence type="ECO:0000256" key="1">
    <source>
        <dbReference type="ARBA" id="ARBA00038310"/>
    </source>
</evidence>
<evidence type="ECO:0000259" key="2">
    <source>
        <dbReference type="Pfam" id="PF04909"/>
    </source>
</evidence>
<dbReference type="SUPFAM" id="SSF51556">
    <property type="entry name" value="Metallo-dependent hydrolases"/>
    <property type="match status" value="1"/>
</dbReference>
<protein>
    <submittedName>
        <fullName evidence="3">Amidohydrolase family protein</fullName>
    </submittedName>
</protein>
<dbReference type="Gene3D" id="3.20.20.140">
    <property type="entry name" value="Metal-dependent hydrolases"/>
    <property type="match status" value="1"/>
</dbReference>
<dbReference type="EMBL" id="JBHLUN010000006">
    <property type="protein sequence ID" value="MFC0408355.1"/>
    <property type="molecule type" value="Genomic_DNA"/>
</dbReference>
<keyword evidence="4" id="KW-1185">Reference proteome</keyword>
<dbReference type="InterPro" id="IPR052350">
    <property type="entry name" value="Metallo-dep_Lactonases"/>
</dbReference>
<dbReference type="RefSeq" id="WP_377044111.1">
    <property type="nucleotide sequence ID" value="NZ_JBHLUN010000006.1"/>
</dbReference>
<dbReference type="Proteomes" id="UP001589865">
    <property type="component" value="Unassembled WGS sequence"/>
</dbReference>
<comment type="caution">
    <text evidence="3">The sequence shown here is derived from an EMBL/GenBank/DDBJ whole genome shotgun (WGS) entry which is preliminary data.</text>
</comment>